<keyword evidence="7" id="KW-0243">Dynein</keyword>
<keyword evidence="9" id="KW-0969">Cilium</keyword>
<dbReference type="PANTHER" id="PTHR22878:SF70">
    <property type="entry name" value="DYNEIN HEAVY CHAIN 2, AXONEMAL"/>
    <property type="match status" value="1"/>
</dbReference>
<evidence type="ECO:0000256" key="4">
    <source>
        <dbReference type="ARBA" id="ARBA00022701"/>
    </source>
</evidence>
<dbReference type="FunFam" id="3.40.50.300:FF:002141">
    <property type="entry name" value="Dynein heavy chain"/>
    <property type="match status" value="1"/>
</dbReference>
<evidence type="ECO:0000256" key="6">
    <source>
        <dbReference type="ARBA" id="ARBA00022840"/>
    </source>
</evidence>
<dbReference type="FunFam" id="1.10.8.1220:FF:000001">
    <property type="entry name" value="Dynein axonemal heavy chain 5"/>
    <property type="match status" value="1"/>
</dbReference>
<dbReference type="STRING" id="6216.A0A0R3SD24"/>
<dbReference type="GO" id="GO:0005874">
    <property type="term" value="C:microtubule"/>
    <property type="evidence" value="ECO:0007669"/>
    <property type="project" value="UniProtKB-KW"/>
</dbReference>
<evidence type="ECO:0000259" key="19">
    <source>
        <dbReference type="Pfam" id="PF18199"/>
    </source>
</evidence>
<evidence type="ECO:0000259" key="14">
    <source>
        <dbReference type="Pfam" id="PF03028"/>
    </source>
</evidence>
<dbReference type="InterPro" id="IPR024743">
    <property type="entry name" value="Dynein_HC_stalk"/>
</dbReference>
<dbReference type="Gene3D" id="1.20.1270.280">
    <property type="match status" value="1"/>
</dbReference>
<evidence type="ECO:0000256" key="9">
    <source>
        <dbReference type="ARBA" id="ARBA00023069"/>
    </source>
</evidence>
<dbReference type="Gene3D" id="1.20.920.30">
    <property type="match status" value="1"/>
</dbReference>
<evidence type="ECO:0000313" key="20">
    <source>
        <dbReference type="WBParaSite" id="HDID_0000254401-mRNA-1"/>
    </source>
</evidence>
<evidence type="ECO:0000256" key="1">
    <source>
        <dbReference type="ARBA" id="ARBA00004430"/>
    </source>
</evidence>
<keyword evidence="8 13" id="KW-0175">Coiled coil</keyword>
<dbReference type="SUPFAM" id="SSF52540">
    <property type="entry name" value="P-loop containing nucleoside triphosphate hydrolases"/>
    <property type="match status" value="1"/>
</dbReference>
<evidence type="ECO:0000256" key="5">
    <source>
        <dbReference type="ARBA" id="ARBA00022741"/>
    </source>
</evidence>
<feature type="domain" description="Dynein heavy chain C-terminal" evidence="19">
    <location>
        <begin position="1584"/>
        <end position="1895"/>
    </location>
</feature>
<dbReference type="GO" id="GO:0045505">
    <property type="term" value="F:dynein intermediate chain binding"/>
    <property type="evidence" value="ECO:0007669"/>
    <property type="project" value="InterPro"/>
</dbReference>
<organism evidence="20">
    <name type="scientific">Hymenolepis diminuta</name>
    <name type="common">Rat tapeworm</name>
    <dbReference type="NCBI Taxonomy" id="6216"/>
    <lineage>
        <taxon>Eukaryota</taxon>
        <taxon>Metazoa</taxon>
        <taxon>Spiralia</taxon>
        <taxon>Lophotrochozoa</taxon>
        <taxon>Platyhelminthes</taxon>
        <taxon>Cestoda</taxon>
        <taxon>Eucestoda</taxon>
        <taxon>Cyclophyllidea</taxon>
        <taxon>Hymenolepididae</taxon>
        <taxon>Hymenolepis</taxon>
    </lineage>
</organism>
<dbReference type="InterPro" id="IPR042219">
    <property type="entry name" value="AAA_lid_11_sf"/>
</dbReference>
<dbReference type="FunFam" id="1.20.920.20:FF:000006">
    <property type="entry name" value="Dynein, axonemal, heavy chain 6"/>
    <property type="match status" value="1"/>
</dbReference>
<dbReference type="Pfam" id="PF18198">
    <property type="entry name" value="AAA_lid_11"/>
    <property type="match status" value="1"/>
</dbReference>
<dbReference type="FunFam" id="3.10.490.20:FF:000005">
    <property type="entry name" value="Dynein axonemal heavy chain 6"/>
    <property type="match status" value="1"/>
</dbReference>
<keyword evidence="4" id="KW-0493">Microtubule</keyword>
<dbReference type="GO" id="GO:0007018">
    <property type="term" value="P:microtubule-based movement"/>
    <property type="evidence" value="ECO:0007669"/>
    <property type="project" value="InterPro"/>
</dbReference>
<feature type="coiled-coil region" evidence="13">
    <location>
        <begin position="1657"/>
        <end position="1691"/>
    </location>
</feature>
<dbReference type="Pfam" id="PF18199">
    <property type="entry name" value="Dynein_C"/>
    <property type="match status" value="1"/>
</dbReference>
<evidence type="ECO:0000259" key="18">
    <source>
        <dbReference type="Pfam" id="PF18198"/>
    </source>
</evidence>
<dbReference type="GO" id="GO:0030286">
    <property type="term" value="C:dynein complex"/>
    <property type="evidence" value="ECO:0007669"/>
    <property type="project" value="UniProtKB-KW"/>
</dbReference>
<evidence type="ECO:0000259" key="17">
    <source>
        <dbReference type="Pfam" id="PF12781"/>
    </source>
</evidence>
<dbReference type="InterPro" id="IPR026983">
    <property type="entry name" value="DHC"/>
</dbReference>
<comment type="similarity">
    <text evidence="2">Belongs to the dynein heavy chain family.</text>
</comment>
<dbReference type="InterPro" id="IPR035706">
    <property type="entry name" value="AAA_9"/>
</dbReference>
<evidence type="ECO:0000256" key="3">
    <source>
        <dbReference type="ARBA" id="ARBA00022490"/>
    </source>
</evidence>
<dbReference type="InterPro" id="IPR027417">
    <property type="entry name" value="P-loop_NTPase"/>
</dbReference>
<feature type="coiled-coil region" evidence="13">
    <location>
        <begin position="627"/>
        <end position="685"/>
    </location>
</feature>
<proteinExistence type="inferred from homology"/>
<feature type="domain" description="Dynein heavy chain region D6 P-loop" evidence="14">
    <location>
        <begin position="1290"/>
        <end position="1402"/>
    </location>
</feature>
<name>A0A0R3SD24_HYMDI</name>
<reference evidence="20" key="1">
    <citation type="submission" date="2016-04" db="UniProtKB">
        <authorList>
            <consortium name="WormBaseParasite"/>
        </authorList>
    </citation>
    <scope>IDENTIFICATION</scope>
</reference>
<feature type="domain" description="Dynein heavy chain ATP-binding dynein motor region" evidence="17">
    <location>
        <begin position="776"/>
        <end position="996"/>
    </location>
</feature>
<dbReference type="InterPro" id="IPR024317">
    <property type="entry name" value="Dynein_heavy_chain_D4_dom"/>
</dbReference>
<evidence type="ECO:0000256" key="2">
    <source>
        <dbReference type="ARBA" id="ARBA00008887"/>
    </source>
</evidence>
<evidence type="ECO:0000259" key="16">
    <source>
        <dbReference type="Pfam" id="PF12780"/>
    </source>
</evidence>
<dbReference type="GO" id="GO:0005930">
    <property type="term" value="C:axoneme"/>
    <property type="evidence" value="ECO:0007669"/>
    <property type="project" value="UniProtKB-SubCell"/>
</dbReference>
<dbReference type="Gene3D" id="3.40.50.300">
    <property type="entry name" value="P-loop containing nucleotide triphosphate hydrolases"/>
    <property type="match status" value="3"/>
</dbReference>
<dbReference type="Gene3D" id="3.10.490.20">
    <property type="match status" value="1"/>
</dbReference>
<dbReference type="Gene3D" id="1.20.920.20">
    <property type="match status" value="1"/>
</dbReference>
<feature type="domain" description="Dynein heavy chain AAA lid" evidence="18">
    <location>
        <begin position="1438"/>
        <end position="1576"/>
    </location>
</feature>
<evidence type="ECO:0000259" key="15">
    <source>
        <dbReference type="Pfam" id="PF12777"/>
    </source>
</evidence>
<dbReference type="Gene3D" id="1.10.8.1220">
    <property type="match status" value="2"/>
</dbReference>
<dbReference type="GO" id="GO:0005524">
    <property type="term" value="F:ATP binding"/>
    <property type="evidence" value="ECO:0007669"/>
    <property type="project" value="UniProtKB-KW"/>
</dbReference>
<dbReference type="Pfam" id="PF12780">
    <property type="entry name" value="AAA_8"/>
    <property type="match status" value="1"/>
</dbReference>
<evidence type="ECO:0000256" key="13">
    <source>
        <dbReference type="SAM" id="Coils"/>
    </source>
</evidence>
<dbReference type="Pfam" id="PF12781">
    <property type="entry name" value="AAA_9"/>
    <property type="match status" value="1"/>
</dbReference>
<dbReference type="FunFam" id="1.20.1270.280:FF:000001">
    <property type="entry name" value="dynein heavy chain 7, axonemal"/>
    <property type="match status" value="1"/>
</dbReference>
<dbReference type="FunFam" id="1.10.8.720:FF:000001">
    <property type="entry name" value="dynein heavy chain 7, axonemal"/>
    <property type="match status" value="1"/>
</dbReference>
<dbReference type="FunFam" id="3.40.50.300:FF:000223">
    <property type="entry name" value="Dynein heavy chain 3, axonemal"/>
    <property type="match status" value="1"/>
</dbReference>
<sequence>LVYFKPVVSAHNSVKPLWIFFRYIKNSIETSFKEKVNAVFSHLLENSKDNVTEETFRSLIFGDFMDIDALLEDRNYDEVKDINAMYPIVEQCLSDYNTTHKNKMNLVTFRVTGNYNGRILLFRYVLEHLARICRVLRVATGNALLIGVGGSGRQSLSRLAAAMAGYIVFQPEVTKDYGLDEWRNDLKSCLKNAGGRGQKTVFLMTDSQIKNETFLEDIDNLLNSGEVPNIFSAEERAEVIELVQSTLEAENRKNIQSGGGRIDIDLSPMALFAAFVNRCRANLHIIIAFSPIGSAFRNRLRMFPSLINCCTIDWFRPWPDDALERVAQRSLETLGMDPSLRDSLTLVFKHFHNSIISLSEKFYQQLGRKTYVTPTSYLELIGSFERLIKKKKDEIMKAKMRYLNGLDKLAFGASQVADMQVKLEELQPQLVEASEQNEHLLGVIAQESTAAEQQRERVVAEEEVVNRKADASKALSEECRADLAKATPALEAALAALDILKPADITIVKSMSNPPFGVKLVMEAVCVMRDIKPERKTDPVTGNIMFDYWGPSKKLLGDMNFLQTLKDYDKDNIPPQIIANIRANYTNNPEFDPSKVARASSAAEGLCKWILAMEQYDRVAKIVAPKKLKLEEAERELAENMTALKRTQASLKVVEDKLEELRKNLDNTQAEKKRLEDEVELCGLKLVRAKKLIGGLGGEKDRWFHEAERLQQVYDNLTGDVLLSAGVIAYLGPFTSVYREACLEDWVKVCNSQSGITCSSHFSLTACLGDPVKIQAWNIFGLPRDAFSIDNSVIVDNGRRWPLMIDPEGQANKWIKNMEKENAIAVIKLNDSDFMRRMENSIQFGIPVLLENVGEDLDPSLESLLLKQTFRQGTVEMIKLGDEVIEFSSDFRFYITTKLRNPHYLPEIAVKVSLLNFMITPEGLEDQLLGIVVAKEKPELEEARQDLIVTTANNRRMLKEAEDRILATLSESEGNILENETAIQILDSSKAISDDITKKQAVADETHKKIDIARMDYQPIAKHSAILFSSITDLPNIDPMYQYSLTWFVNLYINAIQDSNKSKILERRLRYLQEYLDYKLYVDVCRGLFERHKIVFSLVLCARILLNKSKIIEKRVRYLIEYFTYSLYVTVCRAVFQKHKLLFSLLLTSKLMIAKNEIKLNEFLFFLTGGVSLENPVPNPAPEWLSVPSWDELCRLSELTPFNDLKEHIRDNIAEWQKFYDSKSPQTTPLPAPWNTQLDDFRTLIILRCIRPDKVVPGVIDYVRDKLGQKFVEPPAFDLLKSFEDSISIAPLIFILSPGADPTMALLKFAHDKGFGGARFQSISLGQGQGPIAAKMIERAQAEGSWVLLQNCHLAVSWMPEMEKICEGFTADNTAQTFRLWLTSYPSPSFPVTVLQNGVKITNEPPAGLRQNLLQSYCSDPISDPNFFYGCPKHEATFEKLLYGLCFFHALVQERRQFGPIGWNIPYGFNESDLHISVRQLQIFINEYEQVPFDAINYLTGECNYGGRVTDERDRRCLLTLLLDFYCPALVNENKYKLPTNPSYYVPPKMEYQEYIDFIKALPSTQTPEIFGLHENVDIVRQQSETKSLLSDALLTANCTAESGRGGPSTPGSDNQLNEIATDIISKLPPPFDIEAASKKYPLVYQESMNTVLVQELERYNNLTETIRKSLKNLQKALSGLEVMSADLEKVMSSLMIGRLPSAWAQRSYPSLKPLGSYINDLCERLAFFERWYENSKPTIFWLSGFFFTQAFLTGVLQNYARQHAIPIDQLIFDFEVQPTQIINTPPKEGTYVNGLFTDGFRWDYEKMKLGDQLPKVLNEVFPVIHLQPVPKAESKMENREGKDGYFYMCPVYKTSERRGVLSTTGHSTNFVLPVYLPSEQHDSFWIKRGAALLCQLDN</sequence>
<evidence type="ECO:0000256" key="11">
    <source>
        <dbReference type="ARBA" id="ARBA00023212"/>
    </source>
</evidence>
<evidence type="ECO:0000256" key="10">
    <source>
        <dbReference type="ARBA" id="ARBA00023175"/>
    </source>
</evidence>
<dbReference type="InterPro" id="IPR041658">
    <property type="entry name" value="AAA_lid_11"/>
</dbReference>
<comment type="subcellular location">
    <subcellularLocation>
        <location evidence="1">Cytoplasm</location>
        <location evidence="1">Cytoskeleton</location>
        <location evidence="1">Cilium axoneme</location>
    </subcellularLocation>
</comment>
<dbReference type="InterPro" id="IPR043160">
    <property type="entry name" value="Dynein_C_barrel"/>
</dbReference>
<keyword evidence="11" id="KW-0206">Cytoskeleton</keyword>
<dbReference type="FunFam" id="3.40.50.300:FF:000362">
    <property type="entry name" value="Dynein, axonemal, heavy chain 6"/>
    <property type="match status" value="1"/>
</dbReference>
<dbReference type="GO" id="GO:0051959">
    <property type="term" value="F:dynein light intermediate chain binding"/>
    <property type="evidence" value="ECO:0007669"/>
    <property type="project" value="InterPro"/>
</dbReference>
<dbReference type="InterPro" id="IPR041228">
    <property type="entry name" value="Dynein_C"/>
</dbReference>
<dbReference type="Pfam" id="PF12777">
    <property type="entry name" value="MT"/>
    <property type="match status" value="1"/>
</dbReference>
<dbReference type="Gene3D" id="6.10.140.1060">
    <property type="match status" value="1"/>
</dbReference>
<feature type="domain" description="Dynein heavy chain AAA module D4" evidence="16">
    <location>
        <begin position="119"/>
        <end position="387"/>
    </location>
</feature>
<accession>A0A0R3SD24</accession>
<keyword evidence="3" id="KW-0963">Cytoplasm</keyword>
<dbReference type="Pfam" id="PF03028">
    <property type="entry name" value="Dynein_heavy"/>
    <property type="match status" value="1"/>
</dbReference>
<dbReference type="PANTHER" id="PTHR22878">
    <property type="entry name" value="DYNEIN HEAVY CHAIN 6, AXONEMAL-LIKE-RELATED"/>
    <property type="match status" value="1"/>
</dbReference>
<dbReference type="Gene3D" id="1.10.8.720">
    <property type="entry name" value="Region D6 of dynein motor"/>
    <property type="match status" value="1"/>
</dbReference>
<dbReference type="InterPro" id="IPR004273">
    <property type="entry name" value="Dynein_heavy_D6_P-loop"/>
</dbReference>
<feature type="domain" description="Dynein heavy chain coiled coil stalk" evidence="15">
    <location>
        <begin position="401"/>
        <end position="745"/>
    </location>
</feature>
<keyword evidence="6" id="KW-0067">ATP-binding</keyword>
<keyword evidence="10" id="KW-0505">Motor protein</keyword>
<keyword evidence="5" id="KW-0547">Nucleotide-binding</keyword>
<dbReference type="GO" id="GO:0008569">
    <property type="term" value="F:minus-end-directed microtubule motor activity"/>
    <property type="evidence" value="ECO:0007669"/>
    <property type="project" value="InterPro"/>
</dbReference>
<evidence type="ECO:0000256" key="12">
    <source>
        <dbReference type="ARBA" id="ARBA00023273"/>
    </source>
</evidence>
<dbReference type="WBParaSite" id="HDID_0000254401-mRNA-1">
    <property type="protein sequence ID" value="HDID_0000254401-mRNA-1"/>
    <property type="gene ID" value="HDID_0000254401"/>
</dbReference>
<protein>
    <submittedName>
        <fullName evidence="20">Dynein heavy chain 7, axonemal</fullName>
    </submittedName>
</protein>
<keyword evidence="12" id="KW-0966">Cell projection</keyword>
<evidence type="ECO:0000256" key="8">
    <source>
        <dbReference type="ARBA" id="ARBA00023054"/>
    </source>
</evidence>
<evidence type="ECO:0000256" key="7">
    <source>
        <dbReference type="ARBA" id="ARBA00023017"/>
    </source>
</evidence>